<evidence type="ECO:0000256" key="1">
    <source>
        <dbReference type="SAM" id="SignalP"/>
    </source>
</evidence>
<sequence length="43" mass="5216">MWVILLLCQVVLPLAESKQEQCKEQLTLSQNWWYYIQRHGIIL</sequence>
<proteinExistence type="predicted"/>
<accession>A0A4U6V4Z7</accession>
<evidence type="ECO:0000313" key="2">
    <source>
        <dbReference type="EMBL" id="TKW22513.1"/>
    </source>
</evidence>
<dbReference type="AlphaFoldDB" id="A0A4U6V4Z7"/>
<reference evidence="2" key="1">
    <citation type="submission" date="2019-03" db="EMBL/GenBank/DDBJ databases">
        <title>WGS assembly of Setaria viridis.</title>
        <authorList>
            <person name="Huang P."/>
            <person name="Jenkins J."/>
            <person name="Grimwood J."/>
            <person name="Barry K."/>
            <person name="Healey A."/>
            <person name="Mamidi S."/>
            <person name="Sreedasyam A."/>
            <person name="Shu S."/>
            <person name="Feldman M."/>
            <person name="Wu J."/>
            <person name="Yu Y."/>
            <person name="Chen C."/>
            <person name="Johnson J."/>
            <person name="Rokhsar D."/>
            <person name="Baxter I."/>
            <person name="Schmutz J."/>
            <person name="Brutnell T."/>
            <person name="Kellogg E."/>
        </authorList>
    </citation>
    <scope>NUCLEOTIDE SEQUENCE [LARGE SCALE GENOMIC DNA]</scope>
</reference>
<name>A0A4U6V4Z7_SETVI</name>
<keyword evidence="3" id="KW-1185">Reference proteome</keyword>
<keyword evidence="1" id="KW-0732">Signal</keyword>
<dbReference type="Proteomes" id="UP000298652">
    <property type="component" value="Chromosome 4"/>
</dbReference>
<protein>
    <submittedName>
        <fullName evidence="2">Uncharacterized protein</fullName>
    </submittedName>
</protein>
<feature type="chain" id="PRO_5020838114" evidence="1">
    <location>
        <begin position="18"/>
        <end position="43"/>
    </location>
</feature>
<feature type="signal peptide" evidence="1">
    <location>
        <begin position="1"/>
        <end position="17"/>
    </location>
</feature>
<evidence type="ECO:0000313" key="3">
    <source>
        <dbReference type="Proteomes" id="UP000298652"/>
    </source>
</evidence>
<dbReference type="Gramene" id="TKW22513">
    <property type="protein sequence ID" value="TKW22513"/>
    <property type="gene ID" value="SEVIR_4G233201v2"/>
</dbReference>
<dbReference type="EMBL" id="CM016555">
    <property type="protein sequence ID" value="TKW22513.1"/>
    <property type="molecule type" value="Genomic_DNA"/>
</dbReference>
<organism evidence="2 3">
    <name type="scientific">Setaria viridis</name>
    <name type="common">Green bristlegrass</name>
    <name type="synonym">Setaria italica subsp. viridis</name>
    <dbReference type="NCBI Taxonomy" id="4556"/>
    <lineage>
        <taxon>Eukaryota</taxon>
        <taxon>Viridiplantae</taxon>
        <taxon>Streptophyta</taxon>
        <taxon>Embryophyta</taxon>
        <taxon>Tracheophyta</taxon>
        <taxon>Spermatophyta</taxon>
        <taxon>Magnoliopsida</taxon>
        <taxon>Liliopsida</taxon>
        <taxon>Poales</taxon>
        <taxon>Poaceae</taxon>
        <taxon>PACMAD clade</taxon>
        <taxon>Panicoideae</taxon>
        <taxon>Panicodae</taxon>
        <taxon>Paniceae</taxon>
        <taxon>Cenchrinae</taxon>
        <taxon>Setaria</taxon>
    </lineage>
</organism>
<gene>
    <name evidence="2" type="ORF">SEVIR_4G233201v2</name>
</gene>